<protein>
    <submittedName>
        <fullName evidence="7">Uncharacterized protein</fullName>
    </submittedName>
</protein>
<keyword evidence="6" id="KW-0812">Transmembrane</keyword>
<keyword evidence="2" id="KW-0929">Antimicrobial</keyword>
<dbReference type="Pfam" id="PF07333">
    <property type="entry name" value="SLR1-BP"/>
    <property type="match status" value="1"/>
</dbReference>
<organism evidence="7 8">
    <name type="scientific">Eucalyptus globulus</name>
    <name type="common">Tasmanian blue gum</name>
    <dbReference type="NCBI Taxonomy" id="34317"/>
    <lineage>
        <taxon>Eukaryota</taxon>
        <taxon>Viridiplantae</taxon>
        <taxon>Streptophyta</taxon>
        <taxon>Embryophyta</taxon>
        <taxon>Tracheophyta</taxon>
        <taxon>Spermatophyta</taxon>
        <taxon>Magnoliopsida</taxon>
        <taxon>eudicotyledons</taxon>
        <taxon>Gunneridae</taxon>
        <taxon>Pentapetalae</taxon>
        <taxon>rosids</taxon>
        <taxon>malvids</taxon>
        <taxon>Myrtales</taxon>
        <taxon>Myrtaceae</taxon>
        <taxon>Myrtoideae</taxon>
        <taxon>Eucalypteae</taxon>
        <taxon>Eucalyptus</taxon>
    </lineage>
</organism>
<gene>
    <name evidence="7" type="ORF">ACJRO7_002494</name>
</gene>
<dbReference type="EMBL" id="JBJKBG010000001">
    <property type="protein sequence ID" value="KAL3755448.1"/>
    <property type="molecule type" value="Genomic_DNA"/>
</dbReference>
<evidence type="ECO:0000313" key="8">
    <source>
        <dbReference type="Proteomes" id="UP001634007"/>
    </source>
</evidence>
<keyword evidence="6" id="KW-1133">Transmembrane helix</keyword>
<dbReference type="InterPro" id="IPR010851">
    <property type="entry name" value="DEFL"/>
</dbReference>
<evidence type="ECO:0000256" key="3">
    <source>
        <dbReference type="ARBA" id="ARBA00022577"/>
    </source>
</evidence>
<proteinExistence type="inferred from homology"/>
<comment type="caution">
    <text evidence="7">The sequence shown here is derived from an EMBL/GenBank/DDBJ whole genome shotgun (WGS) entry which is preliminary data.</text>
</comment>
<feature type="transmembrane region" description="Helical" evidence="6">
    <location>
        <begin position="6"/>
        <end position="24"/>
    </location>
</feature>
<keyword evidence="4" id="KW-0611">Plant defense</keyword>
<evidence type="ECO:0000256" key="4">
    <source>
        <dbReference type="ARBA" id="ARBA00022821"/>
    </source>
</evidence>
<keyword evidence="3" id="KW-0295">Fungicide</keyword>
<dbReference type="PANTHER" id="PTHR33830">
    <property type="entry name" value="DEFENSIN-LIKE PROTEIN 184-RELATED"/>
    <property type="match status" value="1"/>
</dbReference>
<dbReference type="GO" id="GO:0031640">
    <property type="term" value="P:killing of cells of another organism"/>
    <property type="evidence" value="ECO:0007669"/>
    <property type="project" value="UniProtKB-KW"/>
</dbReference>
<reference evidence="7 8" key="1">
    <citation type="submission" date="2024-11" db="EMBL/GenBank/DDBJ databases">
        <title>Chromosome-level genome assembly of Eucalyptus globulus Labill. provides insights into its genome evolution.</title>
        <authorList>
            <person name="Li X."/>
        </authorList>
    </citation>
    <scope>NUCLEOTIDE SEQUENCE [LARGE SCALE GENOMIC DNA]</scope>
    <source>
        <strain evidence="7">CL2024</strain>
        <tissue evidence="7">Fresh tender leaves</tissue>
    </source>
</reference>
<keyword evidence="5" id="KW-1015">Disulfide bond</keyword>
<evidence type="ECO:0000256" key="1">
    <source>
        <dbReference type="ARBA" id="ARBA00006722"/>
    </source>
</evidence>
<sequence>METLTFPRIFIVVLLLSGMCMVMVPHVNAKKRCKEVLDPNSCTLSDCQKACSEKHPMQRPHGACLPDPKHKFSCSCYFNC</sequence>
<dbReference type="Proteomes" id="UP001634007">
    <property type="component" value="Unassembled WGS sequence"/>
</dbReference>
<evidence type="ECO:0000313" key="7">
    <source>
        <dbReference type="EMBL" id="KAL3755448.1"/>
    </source>
</evidence>
<accession>A0ABD3LUK3</accession>
<keyword evidence="6" id="KW-0472">Membrane</keyword>
<evidence type="ECO:0000256" key="2">
    <source>
        <dbReference type="ARBA" id="ARBA00022529"/>
    </source>
</evidence>
<name>A0ABD3LUK3_EUCGL</name>
<evidence type="ECO:0000256" key="5">
    <source>
        <dbReference type="ARBA" id="ARBA00023157"/>
    </source>
</evidence>
<evidence type="ECO:0000256" key="6">
    <source>
        <dbReference type="SAM" id="Phobius"/>
    </source>
</evidence>
<dbReference type="PANTHER" id="PTHR33830:SF21">
    <property type="entry name" value="DEFENSIN-LIKE PROTEIN 165-RELATED"/>
    <property type="match status" value="1"/>
</dbReference>
<dbReference type="GO" id="GO:0050832">
    <property type="term" value="P:defense response to fungus"/>
    <property type="evidence" value="ECO:0007669"/>
    <property type="project" value="UniProtKB-KW"/>
</dbReference>
<dbReference type="AlphaFoldDB" id="A0ABD3LUK3"/>
<comment type="similarity">
    <text evidence="1">Belongs to the DEFL family.</text>
</comment>
<keyword evidence="8" id="KW-1185">Reference proteome</keyword>